<evidence type="ECO:0000313" key="1">
    <source>
        <dbReference type="EMBL" id="WAM33912.1"/>
    </source>
</evidence>
<dbReference type="EMBL" id="CP113865">
    <property type="protein sequence ID" value="WAM33912.1"/>
    <property type="molecule type" value="Genomic_DNA"/>
</dbReference>
<protein>
    <submittedName>
        <fullName evidence="1">Uncharacterized protein</fullName>
    </submittedName>
</protein>
<organism evidence="1 2">
    <name type="scientific">Caldicellulosiruptor morganii</name>
    <dbReference type="NCBI Taxonomy" id="1387555"/>
    <lineage>
        <taxon>Bacteria</taxon>
        <taxon>Bacillati</taxon>
        <taxon>Bacillota</taxon>
        <taxon>Bacillota incertae sedis</taxon>
        <taxon>Caldicellulosiruptorales</taxon>
        <taxon>Caldicellulosiruptoraceae</taxon>
        <taxon>Caldicellulosiruptor</taxon>
    </lineage>
</organism>
<gene>
    <name evidence="1" type="ORF">OTK00_000052</name>
</gene>
<dbReference type="Proteomes" id="UP001164909">
    <property type="component" value="Chromosome"/>
</dbReference>
<accession>A0ABY7BM40</accession>
<dbReference type="RefSeq" id="WP_045168579.1">
    <property type="nucleotide sequence ID" value="NZ_CP113865.1"/>
</dbReference>
<reference evidence="1" key="1">
    <citation type="submission" date="2022-12" db="EMBL/GenBank/DDBJ databases">
        <authorList>
            <person name="Bing R.G."/>
            <person name="Willard D.J."/>
            <person name="Manesh M.J.H."/>
            <person name="Laemthong T."/>
            <person name="Crosby J.R."/>
            <person name="Kelly R.M."/>
        </authorList>
    </citation>
    <scope>NUCLEOTIDE SEQUENCE</scope>
    <source>
        <strain evidence="1">DSM 8990</strain>
    </source>
</reference>
<name>A0ABY7BM40_9FIRM</name>
<evidence type="ECO:0000313" key="2">
    <source>
        <dbReference type="Proteomes" id="UP001164909"/>
    </source>
</evidence>
<sequence length="188" mass="21732">MTQSNSLQKPKIKSAKIEIYDKLANTIFTTILNTNDKHVNFYNRVIDELKRKGYNLPTYFEYDLFKIKVLGVKVLLNDEIDVTDIIFEVIKLGFGPALKIEFMCSLDCVGMDYSEKKKGDVVEFSINNINIVLQEEYPQHIFEKFVKPVLELSSVIDMLKTDRKFAIKAIKSIVDSSKDKRYNVKGVF</sequence>
<keyword evidence="2" id="KW-1185">Reference proteome</keyword>
<proteinExistence type="predicted"/>